<organism evidence="2 3">
    <name type="scientific">Acanthoscelides obtectus</name>
    <name type="common">Bean weevil</name>
    <name type="synonym">Bruchus obtectus</name>
    <dbReference type="NCBI Taxonomy" id="200917"/>
    <lineage>
        <taxon>Eukaryota</taxon>
        <taxon>Metazoa</taxon>
        <taxon>Ecdysozoa</taxon>
        <taxon>Arthropoda</taxon>
        <taxon>Hexapoda</taxon>
        <taxon>Insecta</taxon>
        <taxon>Pterygota</taxon>
        <taxon>Neoptera</taxon>
        <taxon>Endopterygota</taxon>
        <taxon>Coleoptera</taxon>
        <taxon>Polyphaga</taxon>
        <taxon>Cucujiformia</taxon>
        <taxon>Chrysomeloidea</taxon>
        <taxon>Chrysomelidae</taxon>
        <taxon>Bruchinae</taxon>
        <taxon>Bruchini</taxon>
        <taxon>Acanthoscelides</taxon>
    </lineage>
</organism>
<dbReference type="EMBL" id="CAKOFQ010006711">
    <property type="protein sequence ID" value="CAH1963848.1"/>
    <property type="molecule type" value="Genomic_DNA"/>
</dbReference>
<gene>
    <name evidence="2" type="ORF">ACAOBT_LOCUS5440</name>
</gene>
<keyword evidence="3" id="KW-1185">Reference proteome</keyword>
<comment type="caution">
    <text evidence="2">The sequence shown here is derived from an EMBL/GenBank/DDBJ whole genome shotgun (WGS) entry which is preliminary data.</text>
</comment>
<evidence type="ECO:0000313" key="3">
    <source>
        <dbReference type="Proteomes" id="UP001152888"/>
    </source>
</evidence>
<dbReference type="Proteomes" id="UP001152888">
    <property type="component" value="Unassembled WGS sequence"/>
</dbReference>
<proteinExistence type="predicted"/>
<name>A0A9P0P260_ACAOB</name>
<sequence length="92" mass="10686">MNRAEHERDDVLKEQYGSKTKLCKNQNRRKNNLCWCCFWGSGNDEEDVASTEDLHTNGLYRRRKFLDGDVPKGSKRMKPPVMRASAKVNIVN</sequence>
<feature type="region of interest" description="Disordered" evidence="1">
    <location>
        <begin position="69"/>
        <end position="92"/>
    </location>
</feature>
<evidence type="ECO:0000256" key="1">
    <source>
        <dbReference type="SAM" id="MobiDB-lite"/>
    </source>
</evidence>
<dbReference type="AlphaFoldDB" id="A0A9P0P260"/>
<accession>A0A9P0P260</accession>
<protein>
    <submittedName>
        <fullName evidence="2">Uncharacterized protein</fullName>
    </submittedName>
</protein>
<dbReference type="OrthoDB" id="189220at2759"/>
<evidence type="ECO:0000313" key="2">
    <source>
        <dbReference type="EMBL" id="CAH1963848.1"/>
    </source>
</evidence>
<reference evidence="2" key="1">
    <citation type="submission" date="2022-03" db="EMBL/GenBank/DDBJ databases">
        <authorList>
            <person name="Sayadi A."/>
        </authorList>
    </citation>
    <scope>NUCLEOTIDE SEQUENCE</scope>
</reference>